<dbReference type="OrthoDB" id="5916883at2"/>
<reference evidence="1 2" key="1">
    <citation type="journal article" date="2012" name="J. Bacteriol.">
        <title>Genome Sequence of Radiation-Resistant Modestobacter marinus Strain BC501, a Representative Actinobacterium That Thrives on Calcareous Stone Surfaces.</title>
        <authorList>
            <person name="Normand P."/>
            <person name="Gury J."/>
            <person name="Pujic P."/>
            <person name="Chouaia B."/>
            <person name="Crotti E."/>
            <person name="Brusetti L."/>
            <person name="Daffonchio D."/>
            <person name="Vacherie B."/>
            <person name="Barbe V."/>
            <person name="Medigue C."/>
            <person name="Calteau A."/>
            <person name="Ghodhbane-Gtari F."/>
            <person name="Essoussi I."/>
            <person name="Nouioui I."/>
            <person name="Abbassi-Ghozzi I."/>
            <person name="Gtari M."/>
        </authorList>
    </citation>
    <scope>NUCLEOTIDE SEQUENCE [LARGE SCALE GENOMIC DNA]</scope>
    <source>
        <strain evidence="2">BC 501</strain>
    </source>
</reference>
<dbReference type="eggNOG" id="ENOG5032TMN">
    <property type="taxonomic scope" value="Bacteria"/>
</dbReference>
<sequence>MQAAEAILEEVAATYGGSVTYDELAQQLFDRTGYRTRMMLGHWIGQVLGPLQAATLSDGKPPLSALVVRAGTGGVGDGYVNHEHPGGFASFAERQHAAAADRLTCYRTYCHDVPEDAAPRMTSLFIAKRTSLDSLDRTPRQKPAPPVPKTCPIHHMVLPASGHCDYCA</sequence>
<proteinExistence type="predicted"/>
<keyword evidence="2" id="KW-1185">Reference proteome</keyword>
<dbReference type="EMBL" id="FO203431">
    <property type="protein sequence ID" value="CCH89511.1"/>
    <property type="molecule type" value="Genomic_DNA"/>
</dbReference>
<dbReference type="HOGENOM" id="CLU_118134_0_0_11"/>
<dbReference type="Proteomes" id="UP000006461">
    <property type="component" value="Chromosome"/>
</dbReference>
<dbReference type="PATRIC" id="fig|477641.3.peg.3851"/>
<evidence type="ECO:0000313" key="2">
    <source>
        <dbReference type="Proteomes" id="UP000006461"/>
    </source>
</evidence>
<name>I4F1J8_MODI5</name>
<evidence type="ECO:0000313" key="1">
    <source>
        <dbReference type="EMBL" id="CCH89511.1"/>
    </source>
</evidence>
<protein>
    <submittedName>
        <fullName evidence="1">Uncharacterized protein</fullName>
    </submittedName>
</protein>
<accession>I4F1J8</accession>
<organism evidence="1 2">
    <name type="scientific">Modestobacter italicus (strain DSM 44449 / CECT 9708 / BC 501)</name>
    <dbReference type="NCBI Taxonomy" id="2732864"/>
    <lineage>
        <taxon>Bacteria</taxon>
        <taxon>Bacillati</taxon>
        <taxon>Actinomycetota</taxon>
        <taxon>Actinomycetes</taxon>
        <taxon>Geodermatophilales</taxon>
        <taxon>Geodermatophilaceae</taxon>
        <taxon>Modestobacter</taxon>
    </lineage>
</organism>
<dbReference type="AlphaFoldDB" id="I4F1J8"/>
<dbReference type="KEGG" id="mmar:MODMU_4110"/>
<dbReference type="OMA" id="YHAVITY"/>
<gene>
    <name evidence="1" type="ordered locus">MODMU_4110</name>
</gene>